<dbReference type="BioCyc" id="FSP457404-HMP:GTSQ-328-MONOMER"/>
<name>H1PPI4_9FUSO</name>
<dbReference type="AlphaFoldDB" id="H1PPI4"/>
<sequence length="33" mass="3733">MSNNIIRKADATLEEQKKILSLLLSMANEEISE</sequence>
<evidence type="ECO:0000313" key="2">
    <source>
        <dbReference type="Proteomes" id="UP000003233"/>
    </source>
</evidence>
<gene>
    <name evidence="1" type="ORF">HMPREF0402_00327</name>
</gene>
<comment type="caution">
    <text evidence="1">The sequence shown here is derived from an EMBL/GenBank/DDBJ whole genome shotgun (WGS) entry which is preliminary data.</text>
</comment>
<keyword evidence="2" id="KW-1185">Reference proteome</keyword>
<dbReference type="HOGENOM" id="CLU_3382027_0_0_0"/>
<reference evidence="1 2" key="1">
    <citation type="submission" date="2012-07" db="EMBL/GenBank/DDBJ databases">
        <title>The Genome Sequence of Fusobacterium ulcerans 12_1B.</title>
        <authorList>
            <consortium name="The Broad Institute Genome Sequencing Platform"/>
            <person name="Earl A."/>
            <person name="Ward D."/>
            <person name="Feldgarden M."/>
            <person name="Gevers D."/>
            <person name="Strauss J."/>
            <person name="Ambrose C.E."/>
            <person name="Allen-Vercoe E."/>
            <person name="Walker B."/>
            <person name="Young S.K."/>
            <person name="Zeng Q."/>
            <person name="Gargeya S."/>
            <person name="Fitzgerald M."/>
            <person name="Haas B."/>
            <person name="Abouelleil A."/>
            <person name="Alvarado L."/>
            <person name="Arachchi H.M."/>
            <person name="Berlin A.M."/>
            <person name="Chapman S.B."/>
            <person name="Goldberg J."/>
            <person name="Griggs A."/>
            <person name="Gujja S."/>
            <person name="Hansen M."/>
            <person name="Howarth C."/>
            <person name="Imamovic A."/>
            <person name="Larimer J."/>
            <person name="McCowen C."/>
            <person name="Montmayeur A."/>
            <person name="Murphy C."/>
            <person name="Neiman D."/>
            <person name="Pearson M."/>
            <person name="Priest M."/>
            <person name="Roberts A."/>
            <person name="Saif S."/>
            <person name="Shea T."/>
            <person name="Sisk P."/>
            <person name="Sykes S."/>
            <person name="Wortman J."/>
            <person name="Nusbaum C."/>
            <person name="Birren B."/>
        </authorList>
    </citation>
    <scope>NUCLEOTIDE SEQUENCE [LARGE SCALE GENOMIC DNA]</scope>
    <source>
        <strain evidence="1 2">12_1B</strain>
    </source>
</reference>
<evidence type="ECO:0000313" key="1">
    <source>
        <dbReference type="EMBL" id="EHO84508.1"/>
    </source>
</evidence>
<dbReference type="Proteomes" id="UP000003233">
    <property type="component" value="Unassembled WGS sequence"/>
</dbReference>
<proteinExistence type="predicted"/>
<protein>
    <submittedName>
        <fullName evidence="1">Uncharacterized protein</fullName>
    </submittedName>
</protein>
<organism evidence="1 2">
    <name type="scientific">Fusobacterium ulcerans 12-1B</name>
    <dbReference type="NCBI Taxonomy" id="457404"/>
    <lineage>
        <taxon>Bacteria</taxon>
        <taxon>Fusobacteriati</taxon>
        <taxon>Fusobacteriota</taxon>
        <taxon>Fusobacteriia</taxon>
        <taxon>Fusobacteriales</taxon>
        <taxon>Fusobacteriaceae</taxon>
        <taxon>Fusobacterium</taxon>
    </lineage>
</organism>
<dbReference type="EMBL" id="AGWJ02000004">
    <property type="protein sequence ID" value="EHO84508.1"/>
    <property type="molecule type" value="Genomic_DNA"/>
</dbReference>
<accession>H1PPI4</accession>